<dbReference type="RefSeq" id="WP_163106301.1">
    <property type="nucleotide sequence ID" value="NZ_JAAAWO010000005.1"/>
</dbReference>
<reference evidence="2 3" key="1">
    <citation type="submission" date="2020-01" db="EMBL/GenBank/DDBJ databases">
        <title>Genomes of bacteria type strains.</title>
        <authorList>
            <person name="Chen J."/>
            <person name="Zhu S."/>
            <person name="Yang J."/>
        </authorList>
    </citation>
    <scope>NUCLEOTIDE SEQUENCE [LARGE SCALE GENOMIC DNA]</scope>
    <source>
        <strain evidence="2 3">LMG 24078</strain>
    </source>
</reference>
<proteinExistence type="predicted"/>
<keyword evidence="3" id="KW-1185">Reference proteome</keyword>
<sequence length="188" mass="20802">MSVEQVNSNSTVELDPSYRWEFDGTLAKASSQGRLFALYLAMHENALAHPIYLTPHAKSEGSPYQNEISNLSHYRQPALQAADKDWANMATLASLMSSDLASARLFLSMNPSPLAQSDNASRIPDDIKDNCSLGTQKRLANLYRSDIKEDNTMLYDIISGENSSINPNANPRNDKQNAFSDDSVRMAV</sequence>
<gene>
    <name evidence="2" type="ORF">GTQ48_08530</name>
</gene>
<dbReference type="AlphaFoldDB" id="A0A6N9TI22"/>
<organism evidence="2 3">
    <name type="scientific">Alteromonas genovensis</name>
    <dbReference type="NCBI Taxonomy" id="471225"/>
    <lineage>
        <taxon>Bacteria</taxon>
        <taxon>Pseudomonadati</taxon>
        <taxon>Pseudomonadota</taxon>
        <taxon>Gammaproteobacteria</taxon>
        <taxon>Alteromonadales</taxon>
        <taxon>Alteromonadaceae</taxon>
        <taxon>Alteromonas/Salinimonas group</taxon>
        <taxon>Alteromonas</taxon>
    </lineage>
</organism>
<dbReference type="EMBL" id="JAAAWO010000005">
    <property type="protein sequence ID" value="NDW15566.1"/>
    <property type="molecule type" value="Genomic_DNA"/>
</dbReference>
<protein>
    <submittedName>
        <fullName evidence="2">Uncharacterized protein</fullName>
    </submittedName>
</protein>
<dbReference type="Proteomes" id="UP000471381">
    <property type="component" value="Unassembled WGS sequence"/>
</dbReference>
<feature type="compositionally biased region" description="Polar residues" evidence="1">
    <location>
        <begin position="162"/>
        <end position="180"/>
    </location>
</feature>
<evidence type="ECO:0000313" key="3">
    <source>
        <dbReference type="Proteomes" id="UP000471381"/>
    </source>
</evidence>
<evidence type="ECO:0000313" key="2">
    <source>
        <dbReference type="EMBL" id="NDW15566.1"/>
    </source>
</evidence>
<accession>A0A6N9TI22</accession>
<evidence type="ECO:0000256" key="1">
    <source>
        <dbReference type="SAM" id="MobiDB-lite"/>
    </source>
</evidence>
<name>A0A6N9TI22_9ALTE</name>
<comment type="caution">
    <text evidence="2">The sequence shown here is derived from an EMBL/GenBank/DDBJ whole genome shotgun (WGS) entry which is preliminary data.</text>
</comment>
<feature type="region of interest" description="Disordered" evidence="1">
    <location>
        <begin position="162"/>
        <end position="188"/>
    </location>
</feature>